<feature type="transmembrane region" description="Helical" evidence="8">
    <location>
        <begin position="242"/>
        <end position="260"/>
    </location>
</feature>
<evidence type="ECO:0000256" key="8">
    <source>
        <dbReference type="SAM" id="Phobius"/>
    </source>
</evidence>
<feature type="transmembrane region" description="Helical" evidence="8">
    <location>
        <begin position="213"/>
        <end position="230"/>
    </location>
</feature>
<dbReference type="EMBL" id="JNSL01000131">
    <property type="protein sequence ID" value="KGA14932.1"/>
    <property type="molecule type" value="Genomic_DNA"/>
</dbReference>
<keyword evidence="3" id="KW-0808">Transferase</keyword>
<comment type="caution">
    <text evidence="10">The sequence shown here is derived from an EMBL/GenBank/DDBJ whole genome shotgun (WGS) entry which is preliminary data.</text>
</comment>
<dbReference type="GO" id="GO:0005886">
    <property type="term" value="C:plasma membrane"/>
    <property type="evidence" value="ECO:0007669"/>
    <property type="project" value="UniProtKB-SubCell"/>
</dbReference>
<protein>
    <recommendedName>
        <fullName evidence="9">Acyltransferase 3 domain-containing protein</fullName>
    </recommendedName>
</protein>
<comment type="subcellular location">
    <subcellularLocation>
        <location evidence="1">Cell membrane</location>
        <topology evidence="1">Multi-pass membrane protein</topology>
    </subcellularLocation>
</comment>
<evidence type="ECO:0000256" key="5">
    <source>
        <dbReference type="ARBA" id="ARBA00022989"/>
    </source>
</evidence>
<dbReference type="Gene3D" id="3.40.50.1110">
    <property type="entry name" value="SGNH hydrolase"/>
    <property type="match status" value="1"/>
</dbReference>
<feature type="transmembrane region" description="Helical" evidence="8">
    <location>
        <begin position="12"/>
        <end position="32"/>
    </location>
</feature>
<dbReference type="InterPro" id="IPR002656">
    <property type="entry name" value="Acyl_transf_3_dom"/>
</dbReference>
<proteinExistence type="predicted"/>
<evidence type="ECO:0000256" key="6">
    <source>
        <dbReference type="ARBA" id="ARBA00023136"/>
    </source>
</evidence>
<accession>A0A094PUX0</accession>
<dbReference type="InterPro" id="IPR036514">
    <property type="entry name" value="SGNH_hydro_sf"/>
</dbReference>
<evidence type="ECO:0000256" key="1">
    <source>
        <dbReference type="ARBA" id="ARBA00004651"/>
    </source>
</evidence>
<keyword evidence="4 8" id="KW-0812">Transmembrane</keyword>
<feature type="transmembrane region" description="Helical" evidence="8">
    <location>
        <begin position="174"/>
        <end position="193"/>
    </location>
</feature>
<sequence>MQRASISSTHIPAIDGLRALAVFAVVLYHLGISWMPGGFLGVDLFFVISGYVITRLILDSIESANGLDLKKFYAARIRRLFPGLIALLIATSVMIALFAPDAIRRFIKDVPYVLSGTNNWHLVALEQDYFQAIGRPPLLQHTWSLAVEFQFYLIWPIILLFVWRKFGKHVVRRAALIIATFSGTALFLFSLQADNATAGRISHIYFGTDTHSLGLFLGSALAVSWIPRNLTRNISQRAQDFIDGIGVFGFIGLLCIFLFIDQENATLYQIAFPLAALFGCATMVSIVHPASRFSPLLSNRVFLWIGQRSYGIYLWHWVVFQVTRPGADLTGNLLALNVARVLVVLALADISLRAIEIPIRNGVVQNWFRGIKYRTKVMQRRQRIFVASVTAFIVVISGSSVAVAWQRDQSIIVEVKPELELPDAAVSSSGSGLWVTGDSVILGIRNKLAAQEEIALINARVGRQIQELVKEVEADKPRVGESKVVLNVGNNNSVSRENMVKLLELLKDQPRVVVVNTAVPRTWRDGNNKIISEVVSKYPNAVLVDWASIAENHPEFFAPDGVHLIEAGSDVYVASILEALNAN</sequence>
<evidence type="ECO:0000259" key="9">
    <source>
        <dbReference type="Pfam" id="PF01757"/>
    </source>
</evidence>
<keyword evidence="5 8" id="KW-1133">Transmembrane helix</keyword>
<reference evidence="10" key="1">
    <citation type="submission" date="2014-06" db="EMBL/GenBank/DDBJ databases">
        <title>Key roles for freshwater Actinobacteria revealed by deep metagenomic sequencing.</title>
        <authorList>
            <person name="Ghai R."/>
            <person name="Mizuno C.M."/>
            <person name="Picazo A."/>
            <person name="Camacho A."/>
            <person name="Rodriguez-Valera F."/>
        </authorList>
    </citation>
    <scope>NUCLEOTIDE SEQUENCE</scope>
</reference>
<dbReference type="GO" id="GO:0009103">
    <property type="term" value="P:lipopolysaccharide biosynthetic process"/>
    <property type="evidence" value="ECO:0007669"/>
    <property type="project" value="TreeGrafter"/>
</dbReference>
<dbReference type="InterPro" id="IPR050879">
    <property type="entry name" value="Acyltransferase_3"/>
</dbReference>
<feature type="domain" description="Acyltransferase 3" evidence="9">
    <location>
        <begin position="12"/>
        <end position="346"/>
    </location>
</feature>
<dbReference type="GO" id="GO:0016747">
    <property type="term" value="F:acyltransferase activity, transferring groups other than amino-acyl groups"/>
    <property type="evidence" value="ECO:0007669"/>
    <property type="project" value="InterPro"/>
</dbReference>
<name>A0A094PUX0_9ZZZZ</name>
<organism evidence="10">
    <name type="scientific">freshwater metagenome</name>
    <dbReference type="NCBI Taxonomy" id="449393"/>
    <lineage>
        <taxon>unclassified sequences</taxon>
        <taxon>metagenomes</taxon>
        <taxon>ecological metagenomes</taxon>
    </lineage>
</organism>
<evidence type="ECO:0000256" key="4">
    <source>
        <dbReference type="ARBA" id="ARBA00022692"/>
    </source>
</evidence>
<evidence type="ECO:0000256" key="3">
    <source>
        <dbReference type="ARBA" id="ARBA00022679"/>
    </source>
</evidence>
<keyword evidence="6 8" id="KW-0472">Membrane</keyword>
<keyword evidence="7" id="KW-0012">Acyltransferase</keyword>
<feature type="transmembrane region" description="Helical" evidence="8">
    <location>
        <begin position="384"/>
        <end position="405"/>
    </location>
</feature>
<feature type="transmembrane region" description="Helical" evidence="8">
    <location>
        <begin position="79"/>
        <end position="99"/>
    </location>
</feature>
<dbReference type="PANTHER" id="PTHR23028">
    <property type="entry name" value="ACETYLTRANSFERASE"/>
    <property type="match status" value="1"/>
</dbReference>
<dbReference type="SUPFAM" id="SSF52266">
    <property type="entry name" value="SGNH hydrolase"/>
    <property type="match status" value="1"/>
</dbReference>
<evidence type="ECO:0000256" key="2">
    <source>
        <dbReference type="ARBA" id="ARBA00022475"/>
    </source>
</evidence>
<dbReference type="AlphaFoldDB" id="A0A094PUX0"/>
<evidence type="ECO:0000256" key="7">
    <source>
        <dbReference type="ARBA" id="ARBA00023315"/>
    </source>
</evidence>
<evidence type="ECO:0000313" key="10">
    <source>
        <dbReference type="EMBL" id="KGA14932.1"/>
    </source>
</evidence>
<keyword evidence="2" id="KW-1003">Cell membrane</keyword>
<gene>
    <name evidence="10" type="ORF">GM51_16115</name>
</gene>
<dbReference type="Pfam" id="PF01757">
    <property type="entry name" value="Acyl_transf_3"/>
    <property type="match status" value="1"/>
</dbReference>
<feature type="transmembrane region" description="Helical" evidence="8">
    <location>
        <begin position="266"/>
        <end position="289"/>
    </location>
</feature>
<feature type="transmembrane region" description="Helical" evidence="8">
    <location>
        <begin position="143"/>
        <end position="162"/>
    </location>
</feature>
<dbReference type="PANTHER" id="PTHR23028:SF53">
    <property type="entry name" value="ACYL_TRANSF_3 DOMAIN-CONTAINING PROTEIN"/>
    <property type="match status" value="1"/>
</dbReference>